<evidence type="ECO:0000313" key="1">
    <source>
        <dbReference type="EMBL" id="AHY27154.1"/>
    </source>
</evidence>
<accession>A0A023W714</accession>
<keyword evidence="2" id="KW-1185">Reference proteome</keyword>
<dbReference type="RefSeq" id="YP_009032576.1">
    <property type="nucleotide sequence ID" value="NC_024148.1"/>
</dbReference>
<dbReference type="Proteomes" id="UP000024443">
    <property type="component" value="Segment"/>
</dbReference>
<protein>
    <submittedName>
        <fullName evidence="1">Uncharacterized protein</fullName>
    </submittedName>
</protein>
<evidence type="ECO:0000313" key="2">
    <source>
        <dbReference type="Proteomes" id="UP000024443"/>
    </source>
</evidence>
<gene>
    <name evidence="1" type="primary">91</name>
    <name evidence="1" type="ORF">PBI_PHANTASTIC_91</name>
</gene>
<organism evidence="1 2">
    <name type="scientific">Mycobacterium phage Phantastic</name>
    <dbReference type="NCBI Taxonomy" id="1486426"/>
    <lineage>
        <taxon>Viruses</taxon>
        <taxon>Duplodnaviria</taxon>
        <taxon>Heunggongvirae</taxon>
        <taxon>Uroviricota</taxon>
        <taxon>Caudoviricetes</taxon>
        <taxon>Veracruzvirus</taxon>
        <taxon>Veracruzvirus phantastic</taxon>
    </lineage>
</organism>
<dbReference type="GeneID" id="19488280"/>
<dbReference type="OrthoDB" id="25114at10239"/>
<sequence length="53" mass="6062">MSKGSSFRNGIDGKHSHGFNWGERLTVVRRDCQSYGVDRYLVKDSSGRHGWAY</sequence>
<name>A0A023W714_9CAUD</name>
<dbReference type="KEGG" id="vg:19488280"/>
<proteinExistence type="predicted"/>
<reference evidence="1 2" key="1">
    <citation type="submission" date="2014-02" db="EMBL/GenBank/DDBJ databases">
        <authorList>
            <person name="Meadows H.N."/>
            <person name="Fisher J.N.B."/>
            <person name="Gardner A.V."/>
            <person name="Merrill B.D."/>
            <person name="Hartmann K.A."/>
            <person name="Bailey M.E."/>
            <person name="Beckstead A.P."/>
            <person name="Deus L.M."/>
            <person name="Earl A.S."/>
            <person name="Easter R.A."/>
            <person name="Gibby P.D."/>
            <person name="Graves K.A."/>
            <person name="Ayer P.A."/>
            <person name="Heiner M.E."/>
            <person name="Herring J.A."/>
            <person name="Jaen A.D."/>
            <person name="Liu J.E."/>
            <person name="Manci A.M."/>
            <person name="Nielsen D.A."/>
            <person name="Paz H.C."/>
            <person name="Sabin N.R."/>
            <person name="Solomon M.B."/>
            <person name="Sutter R.A."/>
            <person name="Wake B.N."/>
            <person name="Willyerd H.J."/>
            <person name="Zimmerman L.J."/>
            <person name="Breakwell D.P."/>
            <person name="Burnett S.H."/>
            <person name="Grose J.H."/>
            <person name="Bradley K.W."/>
            <person name="Clarke D.Q."/>
            <person name="Lewis M.F."/>
            <person name="Barker L.P."/>
            <person name="Bailey C."/>
            <person name="Asai D.J."/>
            <person name="Garber M.L."/>
            <person name="Bowman C.A."/>
            <person name="Russell D.A."/>
            <person name="Pope W.H."/>
            <person name="Jacobs-Sera D."/>
            <person name="Hendrix R.W."/>
            <person name="Hatfull G.F."/>
        </authorList>
    </citation>
    <scope>NUCLEOTIDE SEQUENCE [LARGE SCALE GENOMIC DNA]</scope>
</reference>
<dbReference type="EMBL" id="KJ510415">
    <property type="protein sequence ID" value="AHY27154.1"/>
    <property type="molecule type" value="Genomic_DNA"/>
</dbReference>